<name>A0A4U0T900_9ACTN</name>
<gene>
    <name evidence="1" type="ORF">FCI23_05770</name>
</gene>
<dbReference type="Pfam" id="PF19734">
    <property type="entry name" value="DUF6224"/>
    <property type="match status" value="1"/>
</dbReference>
<proteinExistence type="predicted"/>
<dbReference type="Proteomes" id="UP000305778">
    <property type="component" value="Unassembled WGS sequence"/>
</dbReference>
<organism evidence="1 2">
    <name type="scientific">Actinacidiphila oryziradicis</name>
    <dbReference type="NCBI Taxonomy" id="2571141"/>
    <lineage>
        <taxon>Bacteria</taxon>
        <taxon>Bacillati</taxon>
        <taxon>Actinomycetota</taxon>
        <taxon>Actinomycetes</taxon>
        <taxon>Kitasatosporales</taxon>
        <taxon>Streptomycetaceae</taxon>
        <taxon>Actinacidiphila</taxon>
    </lineage>
</organism>
<dbReference type="RefSeq" id="WP_136722359.1">
    <property type="nucleotide sequence ID" value="NZ_SUMC01000004.1"/>
</dbReference>
<comment type="caution">
    <text evidence="1">The sequence shown here is derived from an EMBL/GenBank/DDBJ whole genome shotgun (WGS) entry which is preliminary data.</text>
</comment>
<evidence type="ECO:0000313" key="2">
    <source>
        <dbReference type="Proteomes" id="UP000305778"/>
    </source>
</evidence>
<dbReference type="EMBL" id="SUMC01000004">
    <property type="protein sequence ID" value="TKA12325.1"/>
    <property type="molecule type" value="Genomic_DNA"/>
</dbReference>
<dbReference type="InterPro" id="IPR045771">
    <property type="entry name" value="DUF6224"/>
</dbReference>
<reference evidence="1 2" key="1">
    <citation type="submission" date="2019-04" db="EMBL/GenBank/DDBJ databases">
        <title>Streptomyces oryziradicis sp. nov., a novel actinomycete isolated from rhizosphere soil of rice (Oryza sativa L.).</title>
        <authorList>
            <person name="Li C."/>
        </authorList>
    </citation>
    <scope>NUCLEOTIDE SEQUENCE [LARGE SCALE GENOMIC DNA]</scope>
    <source>
        <strain evidence="1 2">NEAU-C40</strain>
    </source>
</reference>
<accession>A0A4U0T900</accession>
<keyword evidence="2" id="KW-1185">Reference proteome</keyword>
<sequence length="147" mass="15766">MGNDSTPGFTKEELLLGVALLKGFVEEDEEAVASLEGEGAEDAAQALRGMVALAQVLVYGVIVPRMWVYQKGVSFESTNDVPELNLATFLVDRFEARVEAAHHSPVVLAMSAAELVGLILQFTDTEPEEVPAFLDGIRTRALASMTG</sequence>
<dbReference type="AlphaFoldDB" id="A0A4U0T900"/>
<evidence type="ECO:0000313" key="1">
    <source>
        <dbReference type="EMBL" id="TKA12325.1"/>
    </source>
</evidence>
<protein>
    <submittedName>
        <fullName evidence="1">Uncharacterized protein</fullName>
    </submittedName>
</protein>
<dbReference type="OrthoDB" id="4164052at2"/>